<dbReference type="GO" id="GO:0016747">
    <property type="term" value="F:acyltransferase activity, transferring groups other than amino-acyl groups"/>
    <property type="evidence" value="ECO:0007669"/>
    <property type="project" value="InterPro"/>
</dbReference>
<organism evidence="2 3">
    <name type="scientific">Romeriopsis navalis LEGE 11480</name>
    <dbReference type="NCBI Taxonomy" id="2777977"/>
    <lineage>
        <taxon>Bacteria</taxon>
        <taxon>Bacillati</taxon>
        <taxon>Cyanobacteriota</taxon>
        <taxon>Cyanophyceae</taxon>
        <taxon>Leptolyngbyales</taxon>
        <taxon>Leptolyngbyaceae</taxon>
        <taxon>Romeriopsis</taxon>
        <taxon>Romeriopsis navalis</taxon>
    </lineage>
</organism>
<sequence length="206" mass="22640">MFATSANACLTATEQKTAAAVLGQAFEQDPFMSYLLPNAETRVQRLAKLFLPLIRSSLRCGGVVLAPGGGGALVWLSGDAFSWPLKALELFRSGLIWIPSAIGLSAFKRLQAHDSVCEQALLKHAPQDFAYLWVVGVHPDHAGQGLGKKMIQSALNTMRQRGYSTCWLRTENAKNVGLYEYLGFTQVLTETPEKSGMQYWLMSQDL</sequence>
<comment type="caution">
    <text evidence="2">The sequence shown here is derived from an EMBL/GenBank/DDBJ whole genome shotgun (WGS) entry which is preliminary data.</text>
</comment>
<dbReference type="InterPro" id="IPR000182">
    <property type="entry name" value="GNAT_dom"/>
</dbReference>
<dbReference type="EMBL" id="JADEXQ010000017">
    <property type="protein sequence ID" value="MBE9029495.1"/>
    <property type="molecule type" value="Genomic_DNA"/>
</dbReference>
<dbReference type="RefSeq" id="WP_264324315.1">
    <property type="nucleotide sequence ID" value="NZ_JADEXQ010000017.1"/>
</dbReference>
<dbReference type="CDD" id="cd04301">
    <property type="entry name" value="NAT_SF"/>
    <property type="match status" value="1"/>
</dbReference>
<dbReference type="InterPro" id="IPR016181">
    <property type="entry name" value="Acyl_CoA_acyltransferase"/>
</dbReference>
<gene>
    <name evidence="2" type="ORF">IQ266_06925</name>
</gene>
<dbReference type="SUPFAM" id="SSF55729">
    <property type="entry name" value="Acyl-CoA N-acyltransferases (Nat)"/>
    <property type="match status" value="1"/>
</dbReference>
<dbReference type="PANTHER" id="PTHR42791">
    <property type="entry name" value="GNAT FAMILY ACETYLTRANSFERASE"/>
    <property type="match status" value="1"/>
</dbReference>
<name>A0A928Z3P2_9CYAN</name>
<proteinExistence type="predicted"/>
<dbReference type="PROSITE" id="PS51186">
    <property type="entry name" value="GNAT"/>
    <property type="match status" value="1"/>
</dbReference>
<keyword evidence="3" id="KW-1185">Reference proteome</keyword>
<feature type="domain" description="N-acetyltransferase" evidence="1">
    <location>
        <begin position="120"/>
        <end position="206"/>
    </location>
</feature>
<protein>
    <submittedName>
        <fullName evidence="2">GNAT family N-acetyltransferase</fullName>
    </submittedName>
</protein>
<reference evidence="2" key="1">
    <citation type="submission" date="2020-10" db="EMBL/GenBank/DDBJ databases">
        <authorList>
            <person name="Castelo-Branco R."/>
            <person name="Eusebio N."/>
            <person name="Adriana R."/>
            <person name="Vieira A."/>
            <person name="Brugerolle De Fraissinette N."/>
            <person name="Rezende De Castro R."/>
            <person name="Schneider M.P."/>
            <person name="Vasconcelos V."/>
            <person name="Leao P.N."/>
        </authorList>
    </citation>
    <scope>NUCLEOTIDE SEQUENCE</scope>
    <source>
        <strain evidence="2">LEGE 11480</strain>
    </source>
</reference>
<evidence type="ECO:0000313" key="3">
    <source>
        <dbReference type="Proteomes" id="UP000625316"/>
    </source>
</evidence>
<dbReference type="InterPro" id="IPR052523">
    <property type="entry name" value="Trichothecene_AcTrans"/>
</dbReference>
<dbReference type="Gene3D" id="3.40.630.30">
    <property type="match status" value="1"/>
</dbReference>
<dbReference type="Pfam" id="PF00583">
    <property type="entry name" value="Acetyltransf_1"/>
    <property type="match status" value="1"/>
</dbReference>
<evidence type="ECO:0000259" key="1">
    <source>
        <dbReference type="PROSITE" id="PS51186"/>
    </source>
</evidence>
<evidence type="ECO:0000313" key="2">
    <source>
        <dbReference type="EMBL" id="MBE9029495.1"/>
    </source>
</evidence>
<dbReference type="Proteomes" id="UP000625316">
    <property type="component" value="Unassembled WGS sequence"/>
</dbReference>
<dbReference type="AlphaFoldDB" id="A0A928Z3P2"/>
<accession>A0A928Z3P2</accession>
<dbReference type="PANTHER" id="PTHR42791:SF1">
    <property type="entry name" value="N-ACETYLTRANSFERASE DOMAIN-CONTAINING PROTEIN"/>
    <property type="match status" value="1"/>
</dbReference>